<protein>
    <submittedName>
        <fullName evidence="1">Uncharacterized protein</fullName>
    </submittedName>
</protein>
<evidence type="ECO:0000313" key="1">
    <source>
        <dbReference type="EMBL" id="EFO00749.1"/>
    </source>
</evidence>
<proteinExistence type="predicted"/>
<sequence length="259" mass="29526">MNKLKYIINNKHSVKIDNKVIITNSQILQAIEFSNEALISLDKQTKEFEINIFEIMGMRNLSGVVGEYFGKSLQKFSNQNLQSNLHQDGYPDLLLTNSDDKLAYYHTLYTVENGKKYPKEKALFSPYKFGGIEVKATCGTTPPASQVPKPLIGEQRINLLNSFDWKAHHRDTNNLIGILWDFIDEVPTIIAVFYSNNLSQEDWGRIVHPKVDGGRTTSVSIMNSSGVKKMCTSWIAVLDDKKYIEKLKLKKWIGYDISI</sequence>
<gene>
    <name evidence="1" type="ORF">SMSK597_0727</name>
</gene>
<comment type="caution">
    <text evidence="1">The sequence shown here is derived from an EMBL/GenBank/DDBJ whole genome shotgun (WGS) entry which is preliminary data.</text>
</comment>
<accession>E1LRY8</accession>
<dbReference type="AlphaFoldDB" id="E1LRY8"/>
<dbReference type="Proteomes" id="UP000003316">
    <property type="component" value="Unassembled WGS sequence"/>
</dbReference>
<reference evidence="1 2" key="1">
    <citation type="submission" date="2010-09" db="EMBL/GenBank/DDBJ databases">
        <authorList>
            <person name="Daugherty S.C."/>
            <person name="Tallon L.J."/>
            <person name="Jones K.M."/>
            <person name="Liu X."/>
            <person name="Kilian M."/>
            <person name="Tettelin H."/>
        </authorList>
    </citation>
    <scope>NUCLEOTIDE SEQUENCE [LARGE SCALE GENOMIC DNA]</scope>
    <source>
        <strain evidence="1 2">SK597</strain>
    </source>
</reference>
<dbReference type="RefSeq" id="WP_001037603.1">
    <property type="nucleotide sequence ID" value="NZ_AEDV01000038.1"/>
</dbReference>
<evidence type="ECO:0000313" key="2">
    <source>
        <dbReference type="Proteomes" id="UP000003316"/>
    </source>
</evidence>
<organism evidence="1 2">
    <name type="scientific">Streptococcus mitis SK597</name>
    <dbReference type="NCBI Taxonomy" id="585204"/>
    <lineage>
        <taxon>Bacteria</taxon>
        <taxon>Bacillati</taxon>
        <taxon>Bacillota</taxon>
        <taxon>Bacilli</taxon>
        <taxon>Lactobacillales</taxon>
        <taxon>Streptococcaceae</taxon>
        <taxon>Streptococcus</taxon>
        <taxon>Streptococcus mitis group</taxon>
    </lineage>
</organism>
<dbReference type="EMBL" id="AEDV01000038">
    <property type="protein sequence ID" value="EFO00749.1"/>
    <property type="molecule type" value="Genomic_DNA"/>
</dbReference>
<name>E1LRY8_STRMT</name>